<evidence type="ECO:0000313" key="3">
    <source>
        <dbReference type="Proteomes" id="UP000002313"/>
    </source>
</evidence>
<dbReference type="AlphaFoldDB" id="E0S6Q0"/>
<dbReference type="VEuPathDB" id="MicrosporidiaDB:Eint_040960"/>
<evidence type="ECO:0000256" key="1">
    <source>
        <dbReference type="SAM" id="MobiDB-lite"/>
    </source>
</evidence>
<dbReference type="HOGENOM" id="CLU_1219684_0_0_1"/>
<feature type="compositionally biased region" description="Low complexity" evidence="1">
    <location>
        <begin position="13"/>
        <end position="26"/>
    </location>
</feature>
<organism evidence="2 3">
    <name type="scientific">Encephalitozoon intestinalis (strain ATCC 50506)</name>
    <name type="common">Microsporidian parasite</name>
    <name type="synonym">Septata intestinalis</name>
    <dbReference type="NCBI Taxonomy" id="876142"/>
    <lineage>
        <taxon>Eukaryota</taxon>
        <taxon>Fungi</taxon>
        <taxon>Fungi incertae sedis</taxon>
        <taxon>Microsporidia</taxon>
        <taxon>Unikaryonidae</taxon>
        <taxon>Encephalitozoon</taxon>
    </lineage>
</organism>
<keyword evidence="3" id="KW-1185">Reference proteome</keyword>
<name>E0S6Q0_ENCIT</name>
<dbReference type="Proteomes" id="UP000002313">
    <property type="component" value="Chromosome IV"/>
</dbReference>
<feature type="region of interest" description="Disordered" evidence="1">
    <location>
        <begin position="1"/>
        <end position="39"/>
    </location>
</feature>
<dbReference type="KEGG" id="ein:Eint_040960"/>
<sequence>MAVEETTNEMIEESSISISSDVVNESLGHPGADPRDSESEMDCLKTLSRPCLPNKLWIKRDVDYDLDLSYCDRILDRFAFNISRLREGGTYERDINEDAFYYKYKPTSPCDIETIRDSKEIKEKISCRRLREMSLEMIDYCMKLNRDGEHFIDLEAATPELSEEVRDLIRSSALKKKRILNLLHKVRNHIGEIILMGEKCHNHIEKSNAIVFKGISSLEDRIIGNTRTDP</sequence>
<gene>
    <name evidence="2" type="ORF">Eint_040960</name>
</gene>
<evidence type="ECO:0000313" key="2">
    <source>
        <dbReference type="EMBL" id="ADM11385.1"/>
    </source>
</evidence>
<reference evidence="2 3" key="2">
    <citation type="journal article" date="2012" name="Proc. Natl. Acad. Sci. U.S.A.">
        <title>Gain and loss of multiple functionally related, horizontally transferred genes in the reduced genomes of two microsporidian parasites.</title>
        <authorList>
            <person name="Pombert J.-F."/>
            <person name="Selman M."/>
            <person name="Burki F."/>
            <person name="Bardell F.T."/>
            <person name="Farinelli L."/>
            <person name="Solter L.F."/>
            <person name="Whitman D.W."/>
            <person name="Weiss L.M."/>
            <person name="Corradi N."/>
            <person name="Keeling P.J."/>
        </authorList>
    </citation>
    <scope>NUCLEOTIDE SEQUENCE [LARGE SCALE GENOMIC DNA]</scope>
    <source>
        <strain evidence="2 3">ATCC 50506</strain>
    </source>
</reference>
<reference evidence="2 3" key="1">
    <citation type="journal article" date="2010" name="Nat. Commun.">
        <title>The complete sequence of the smallest known nuclear genome from the microsporidian Encephalitozoon intestinalis.</title>
        <authorList>
            <person name="Corradi N."/>
            <person name="Pombert J.-F."/>
            <person name="Farinelli L."/>
            <person name="Didier E.S."/>
            <person name="Keeling P.J."/>
        </authorList>
    </citation>
    <scope>NUCLEOTIDE SEQUENCE [LARGE SCALE GENOMIC DNA]</scope>
    <source>
        <strain evidence="2 3">ATCC 50506</strain>
    </source>
</reference>
<accession>E0S6Q0</accession>
<proteinExistence type="predicted"/>
<feature type="compositionally biased region" description="Acidic residues" evidence="1">
    <location>
        <begin position="1"/>
        <end position="12"/>
    </location>
</feature>
<dbReference type="GeneID" id="9698986"/>
<dbReference type="OrthoDB" id="2192878at2759"/>
<dbReference type="EMBL" id="CP001945">
    <property type="protein sequence ID" value="ADM11385.1"/>
    <property type="molecule type" value="Genomic_DNA"/>
</dbReference>
<protein>
    <submittedName>
        <fullName evidence="2">Uncharacterized protein</fullName>
    </submittedName>
</protein>
<dbReference type="RefSeq" id="XP_003072745.1">
    <property type="nucleotide sequence ID" value="XM_003072699.1"/>
</dbReference>